<dbReference type="InterPro" id="IPR009003">
    <property type="entry name" value="Peptidase_S1_PA"/>
</dbReference>
<keyword evidence="1 6" id="KW-0645">Protease</keyword>
<dbReference type="PANTHER" id="PTHR43343:SF3">
    <property type="entry name" value="PROTEASE DO-LIKE 8, CHLOROPLASTIC"/>
    <property type="match status" value="1"/>
</dbReference>
<dbReference type="InterPro" id="IPR001940">
    <property type="entry name" value="Peptidase_S1C"/>
</dbReference>
<dbReference type="EMBL" id="UXAV01000027">
    <property type="protein sequence ID" value="VDC23916.1"/>
    <property type="molecule type" value="Genomic_DNA"/>
</dbReference>
<keyword evidence="3" id="KW-0720">Serine protease</keyword>
<evidence type="ECO:0000256" key="3">
    <source>
        <dbReference type="ARBA" id="ARBA00022825"/>
    </source>
</evidence>
<dbReference type="Proteomes" id="UP000270468">
    <property type="component" value="Unassembled WGS sequence"/>
</dbReference>
<reference evidence="6 7" key="1">
    <citation type="submission" date="2018-11" db="EMBL/GenBank/DDBJ databases">
        <authorList>
            <person name="Criscuolo A."/>
        </authorList>
    </citation>
    <scope>NUCLEOTIDE SEQUENCE [LARGE SCALE GENOMIC DNA]</scope>
    <source>
        <strain evidence="6">ATB-66</strain>
    </source>
</reference>
<dbReference type="Gene3D" id="2.40.10.120">
    <property type="match status" value="1"/>
</dbReference>
<feature type="transmembrane region" description="Helical" evidence="4">
    <location>
        <begin position="20"/>
        <end position="39"/>
    </location>
</feature>
<dbReference type="InterPro" id="IPR054528">
    <property type="entry name" value="TcaA_5th"/>
</dbReference>
<organism evidence="6 7">
    <name type="scientific">Filibacter tadaridae</name>
    <dbReference type="NCBI Taxonomy" id="2483811"/>
    <lineage>
        <taxon>Bacteria</taxon>
        <taxon>Bacillati</taxon>
        <taxon>Bacillota</taxon>
        <taxon>Bacilli</taxon>
        <taxon>Bacillales</taxon>
        <taxon>Caryophanaceae</taxon>
        <taxon>Filibacter</taxon>
    </lineage>
</organism>
<dbReference type="OrthoDB" id="189537at2"/>
<evidence type="ECO:0000256" key="4">
    <source>
        <dbReference type="SAM" id="Phobius"/>
    </source>
</evidence>
<evidence type="ECO:0000259" key="5">
    <source>
        <dbReference type="Pfam" id="PF22819"/>
    </source>
</evidence>
<evidence type="ECO:0000256" key="2">
    <source>
        <dbReference type="ARBA" id="ARBA00022801"/>
    </source>
</evidence>
<keyword evidence="4" id="KW-0472">Membrane</keyword>
<dbReference type="InterPro" id="IPR051201">
    <property type="entry name" value="Chloro_Bact_Ser_Proteases"/>
</dbReference>
<evidence type="ECO:0000256" key="1">
    <source>
        <dbReference type="ARBA" id="ARBA00022670"/>
    </source>
</evidence>
<dbReference type="Pfam" id="PF22819">
    <property type="entry name" value="TcaA_5th"/>
    <property type="match status" value="1"/>
</dbReference>
<dbReference type="GO" id="GO:0006508">
    <property type="term" value="P:proteolysis"/>
    <property type="evidence" value="ECO:0007669"/>
    <property type="project" value="UniProtKB-KW"/>
</dbReference>
<keyword evidence="7" id="KW-1185">Reference proteome</keyword>
<feature type="domain" description="TcaA protein NTF2-like" evidence="5">
    <location>
        <begin position="316"/>
        <end position="428"/>
    </location>
</feature>
<evidence type="ECO:0000313" key="7">
    <source>
        <dbReference type="Proteomes" id="UP000270468"/>
    </source>
</evidence>
<dbReference type="GO" id="GO:0004252">
    <property type="term" value="F:serine-type endopeptidase activity"/>
    <property type="evidence" value="ECO:0007669"/>
    <property type="project" value="InterPro"/>
</dbReference>
<keyword evidence="4" id="KW-1133">Transmembrane helix</keyword>
<dbReference type="PRINTS" id="PR00834">
    <property type="entry name" value="PROTEASES2C"/>
</dbReference>
<keyword evidence="4" id="KW-0812">Transmembrane</keyword>
<keyword evidence="2" id="KW-0378">Hydrolase</keyword>
<name>A0A3P5WZY5_9BACL</name>
<dbReference type="SUPFAM" id="SSF50494">
    <property type="entry name" value="Trypsin-like serine proteases"/>
    <property type="match status" value="1"/>
</dbReference>
<gene>
    <name evidence="6" type="primary">hhoA</name>
    <name evidence="6" type="ORF">FILTAD_00930</name>
</gene>
<dbReference type="PANTHER" id="PTHR43343">
    <property type="entry name" value="PEPTIDASE S12"/>
    <property type="match status" value="1"/>
</dbReference>
<evidence type="ECO:0000313" key="6">
    <source>
        <dbReference type="EMBL" id="VDC23916.1"/>
    </source>
</evidence>
<protein>
    <submittedName>
        <fullName evidence="6">Serine protease HhoA</fullName>
    </submittedName>
</protein>
<proteinExistence type="predicted"/>
<dbReference type="RefSeq" id="WP_124069363.1">
    <property type="nucleotide sequence ID" value="NZ_CBCRXF010000003.1"/>
</dbReference>
<dbReference type="AlphaFoldDB" id="A0A3P5WZY5"/>
<dbReference type="Pfam" id="PF13365">
    <property type="entry name" value="Trypsin_2"/>
    <property type="match status" value="1"/>
</dbReference>
<accession>A0A3P5WZY5</accession>
<sequence>MDKRSNRHQKENKSKKSFFVLAASIVLLFVVCLGTYALLKESNRSEKEYTIPASFEKKIPESMEITNIDEKLENWETEPGTVTYEDTTETVEKVEVVEMPVAPERDMATIIANAQSHVYTLYTDLQQGSGFLFNTKGDIVTNAHVVKDASYVTVKNNLGQEFNGQVIGISEEVDIALVRVEELVDKKPLQMEMSEMASGTDVIALGSPENISNSSSEGKITATGVDFYEDYTYLDLYEMNATIKPGSSGGPLVDKNTERVIGVNSIILTDNPKIGYAIPMYTIVDQLYDWAANPLKGVNWEENFENQVEDARLDDEMIRNFIESYYELVVFSLNDKAVDYYTSYILPDSQAATEAKKLIDDNVVENRVYSTIETTVNNVEIGNTEAVVDVTAYLTYHDEDSEEVFKLTQEVQYTVLIDEFGDYQIKEISKK</sequence>